<feature type="region of interest" description="Disordered" evidence="1">
    <location>
        <begin position="137"/>
        <end position="184"/>
    </location>
</feature>
<evidence type="ECO:0000256" key="1">
    <source>
        <dbReference type="SAM" id="MobiDB-lite"/>
    </source>
</evidence>
<evidence type="ECO:0000313" key="4">
    <source>
        <dbReference type="Proteomes" id="UP000324974"/>
    </source>
</evidence>
<keyword evidence="4" id="KW-1185">Reference proteome</keyword>
<gene>
    <name evidence="3" type="ORF">PX52LOC_02705</name>
</gene>
<dbReference type="AlphaFoldDB" id="A0A5C1A8U5"/>
<organism evidence="3 4">
    <name type="scientific">Limnoglobus roseus</name>
    <dbReference type="NCBI Taxonomy" id="2598579"/>
    <lineage>
        <taxon>Bacteria</taxon>
        <taxon>Pseudomonadati</taxon>
        <taxon>Planctomycetota</taxon>
        <taxon>Planctomycetia</taxon>
        <taxon>Gemmatales</taxon>
        <taxon>Gemmataceae</taxon>
        <taxon>Limnoglobus</taxon>
    </lineage>
</organism>
<feature type="compositionally biased region" description="Basic and acidic residues" evidence="1">
    <location>
        <begin position="31"/>
        <end position="49"/>
    </location>
</feature>
<feature type="domain" description="DUF7689" evidence="2">
    <location>
        <begin position="62"/>
        <end position="181"/>
    </location>
</feature>
<name>A0A5C1A8U5_9BACT</name>
<evidence type="ECO:0000313" key="3">
    <source>
        <dbReference type="EMBL" id="QEL15769.1"/>
    </source>
</evidence>
<proteinExistence type="predicted"/>
<dbReference type="InterPro" id="IPR056106">
    <property type="entry name" value="DUF7689"/>
</dbReference>
<dbReference type="EMBL" id="CP042425">
    <property type="protein sequence ID" value="QEL15769.1"/>
    <property type="molecule type" value="Genomic_DNA"/>
</dbReference>
<accession>A0A5C1A8U5</accession>
<dbReference type="Proteomes" id="UP000324974">
    <property type="component" value="Chromosome"/>
</dbReference>
<protein>
    <recommendedName>
        <fullName evidence="2">DUF7689 domain-containing protein</fullName>
    </recommendedName>
</protein>
<dbReference type="KEGG" id="lrs:PX52LOC_02705"/>
<dbReference type="RefSeq" id="WP_149110549.1">
    <property type="nucleotide sequence ID" value="NZ_CP042425.1"/>
</dbReference>
<sequence length="184" mass="19788">MPFGCSSSKPSEAPAANCPPGSTAPCPKAKTPMDKTKFPDQRFDTDPSIKKAFPKLGDNYEVEAPATEDYNCIAHTLGDHGNWVNPETGPKANPLSEMDKKYEALGYKRATGMDTSLEPGTEKVVVYATKNPDGTIKDVTHGAIQRPDGTYSSKLGSMPQIRHENPEALSGPAYGEPVAVYTKK</sequence>
<feature type="region of interest" description="Disordered" evidence="1">
    <location>
        <begin position="1"/>
        <end position="49"/>
    </location>
</feature>
<dbReference type="Pfam" id="PF24738">
    <property type="entry name" value="DUF7689"/>
    <property type="match status" value="1"/>
</dbReference>
<evidence type="ECO:0000259" key="2">
    <source>
        <dbReference type="Pfam" id="PF24738"/>
    </source>
</evidence>
<dbReference type="OrthoDB" id="454373at2"/>
<feature type="compositionally biased region" description="Polar residues" evidence="1">
    <location>
        <begin position="1"/>
        <end position="10"/>
    </location>
</feature>
<reference evidence="4" key="1">
    <citation type="submission" date="2019-08" db="EMBL/GenBank/DDBJ databases">
        <title>Limnoglobus roseus gen. nov., sp. nov., a novel freshwater planctomycete with a giant genome from the family Gemmataceae.</title>
        <authorList>
            <person name="Kulichevskaya I.S."/>
            <person name="Naumoff D.G."/>
            <person name="Miroshnikov K."/>
            <person name="Ivanova A."/>
            <person name="Philippov D.A."/>
            <person name="Hakobyan A."/>
            <person name="Rijpstra I.C."/>
            <person name="Sinninghe Damste J.S."/>
            <person name="Liesack W."/>
            <person name="Dedysh S.N."/>
        </authorList>
    </citation>
    <scope>NUCLEOTIDE SEQUENCE [LARGE SCALE GENOMIC DNA]</scope>
    <source>
        <strain evidence="4">PX52</strain>
    </source>
</reference>